<sequence length="423" mass="48121">MSTFESILPNYATKLERDLEQVTAFAELPIEELANALDPWKIDIRFLPWLAFRFAVDFWNDDWSEFQKRDVVARQFNLQRLKGTEAGISGMLEVVDSSLREVIHYPRRAFASAVISKQQRDAWLERMPQIRIYFANYQGKADLATFPGLDGRKRGSFASHAFARLDAGAAIYGRRAVIRYPDGREVPMRRSNPEVSAETGQAFELDRVHVSGEAGPAIFIRRFAGHGYVTRKNKPAEIVTYSLDRTYDTDKTDLHLDTVAAGLDPVDVRYQRFSERVPRKRNAVFVGDFAGQHFVMADDGANHIFDRIFLHDKSVDVPWIKAHSFAGHARLGIAPFHAELLVEARSSKRPRAGYSGYTYLGRGFATKENLSKSKLAYAAVRRSKAGRDRIKVDTQTTRVRTFGETFKFGDDVKFGSRVRNRLK</sequence>
<name>A0A833CPP1_9HYPH</name>
<dbReference type="Pfam" id="PF09684">
    <property type="entry name" value="Tail_P2_I"/>
    <property type="match status" value="1"/>
</dbReference>
<dbReference type="Proteomes" id="UP000430843">
    <property type="component" value="Unassembled WGS sequence"/>
</dbReference>
<protein>
    <submittedName>
        <fullName evidence="1">Phage tail protein I</fullName>
    </submittedName>
</protein>
<evidence type="ECO:0000313" key="2">
    <source>
        <dbReference type="Proteomes" id="UP000430843"/>
    </source>
</evidence>
<dbReference type="InterPro" id="IPR006521">
    <property type="entry name" value="Tail_protein_I"/>
</dbReference>
<dbReference type="NCBIfam" id="TIGR01634">
    <property type="entry name" value="tail_P2_I"/>
    <property type="match status" value="1"/>
</dbReference>
<organism evidence="1 2">
    <name type="scientific">Brucella tritici</name>
    <dbReference type="NCBI Taxonomy" id="94626"/>
    <lineage>
        <taxon>Bacteria</taxon>
        <taxon>Pseudomonadati</taxon>
        <taxon>Pseudomonadota</taxon>
        <taxon>Alphaproteobacteria</taxon>
        <taxon>Hyphomicrobiales</taxon>
        <taxon>Brucellaceae</taxon>
        <taxon>Brucella/Ochrobactrum group</taxon>
        <taxon>Brucella</taxon>
    </lineage>
</organism>
<comment type="caution">
    <text evidence="1">The sequence shown here is derived from an EMBL/GenBank/DDBJ whole genome shotgun (WGS) entry which is preliminary data.</text>
</comment>
<dbReference type="AlphaFoldDB" id="A0A833CPP1"/>
<dbReference type="RefSeq" id="WP_151677309.1">
    <property type="nucleotide sequence ID" value="NZ_WBWA01000003.1"/>
</dbReference>
<reference evidence="1 2" key="1">
    <citation type="submission" date="2019-09" db="EMBL/GenBank/DDBJ databases">
        <title>Taxonomic organization of the family Brucellaceae based on a phylogenomic approach.</title>
        <authorList>
            <person name="Leclercq S."/>
            <person name="Cloeckaert A."/>
            <person name="Zygmunt M.S."/>
        </authorList>
    </citation>
    <scope>NUCLEOTIDE SEQUENCE [LARGE SCALE GENOMIC DNA]</scope>
    <source>
        <strain evidence="1 2">LMG 18957</strain>
    </source>
</reference>
<proteinExistence type="predicted"/>
<dbReference type="EMBL" id="WBWA01000003">
    <property type="protein sequence ID" value="KAB2666527.1"/>
    <property type="molecule type" value="Genomic_DNA"/>
</dbReference>
<keyword evidence="2" id="KW-1185">Reference proteome</keyword>
<accession>A0A833CPP1</accession>
<gene>
    <name evidence="1" type="ORF">F9K91_04905</name>
</gene>
<evidence type="ECO:0000313" key="1">
    <source>
        <dbReference type="EMBL" id="KAB2666527.1"/>
    </source>
</evidence>